<dbReference type="PANTHER" id="PTHR30561:SF1">
    <property type="entry name" value="MULTIDRUG TRANSPORTER EMRE"/>
    <property type="match status" value="1"/>
</dbReference>
<evidence type="ECO:0000313" key="10">
    <source>
        <dbReference type="EMBL" id="MBB4649111.1"/>
    </source>
</evidence>
<comment type="similarity">
    <text evidence="7 8">Belongs to the drug/metabolite transporter (DMT) superfamily. Small multidrug resistance (SMR) (TC 2.A.7.1) family.</text>
</comment>
<proteinExistence type="inferred from homology"/>
<evidence type="ECO:0000313" key="11">
    <source>
        <dbReference type="Proteomes" id="UP000539538"/>
    </source>
</evidence>
<evidence type="ECO:0000256" key="7">
    <source>
        <dbReference type="ARBA" id="ARBA00038032"/>
    </source>
</evidence>
<gene>
    <name evidence="10" type="ORF">GGQ99_000833</name>
</gene>
<evidence type="ECO:0000256" key="4">
    <source>
        <dbReference type="ARBA" id="ARBA00022692"/>
    </source>
</evidence>
<keyword evidence="11" id="KW-1185">Reference proteome</keyword>
<dbReference type="InterPro" id="IPR045324">
    <property type="entry name" value="Small_multidrug_res"/>
</dbReference>
<evidence type="ECO:0000256" key="6">
    <source>
        <dbReference type="ARBA" id="ARBA00023136"/>
    </source>
</evidence>
<dbReference type="Proteomes" id="UP000539538">
    <property type="component" value="Unassembled WGS sequence"/>
</dbReference>
<reference evidence="10 11" key="1">
    <citation type="submission" date="2020-08" db="EMBL/GenBank/DDBJ databases">
        <title>Genomic Encyclopedia of Type Strains, Phase IV (KMG-IV): sequencing the most valuable type-strain genomes for metagenomic binning, comparative biology and taxonomic classification.</title>
        <authorList>
            <person name="Goeker M."/>
        </authorList>
    </citation>
    <scope>NUCLEOTIDE SEQUENCE [LARGE SCALE GENOMIC DNA]</scope>
    <source>
        <strain evidence="10 11">DSM 7050</strain>
    </source>
</reference>
<evidence type="ECO:0000256" key="9">
    <source>
        <dbReference type="SAM" id="Phobius"/>
    </source>
</evidence>
<evidence type="ECO:0000256" key="3">
    <source>
        <dbReference type="ARBA" id="ARBA00022475"/>
    </source>
</evidence>
<comment type="caution">
    <text evidence="10">The sequence shown here is derived from an EMBL/GenBank/DDBJ whole genome shotgun (WGS) entry which is preliminary data.</text>
</comment>
<keyword evidence="3" id="KW-1003">Cell membrane</keyword>
<evidence type="ECO:0000256" key="5">
    <source>
        <dbReference type="ARBA" id="ARBA00022989"/>
    </source>
</evidence>
<dbReference type="PANTHER" id="PTHR30561">
    <property type="entry name" value="SMR FAMILY PROTON-DEPENDENT DRUG EFFLUX TRANSPORTER SUGE"/>
    <property type="match status" value="1"/>
</dbReference>
<evidence type="ECO:0000256" key="1">
    <source>
        <dbReference type="ARBA" id="ARBA00004651"/>
    </source>
</evidence>
<keyword evidence="4 8" id="KW-0812">Transmembrane</keyword>
<keyword evidence="6 9" id="KW-0472">Membrane</keyword>
<accession>A0ABR6KZ79</accession>
<dbReference type="RefSeq" id="WP_183260869.1">
    <property type="nucleotide sequence ID" value="NZ_BAAAVZ010000008.1"/>
</dbReference>
<evidence type="ECO:0000256" key="8">
    <source>
        <dbReference type="RuleBase" id="RU003942"/>
    </source>
</evidence>
<dbReference type="Pfam" id="PF00893">
    <property type="entry name" value="Multi_Drug_Res"/>
    <property type="match status" value="1"/>
</dbReference>
<comment type="subcellular location">
    <subcellularLocation>
        <location evidence="1 8">Cell membrane</location>
        <topology evidence="1 8">Multi-pass membrane protein</topology>
    </subcellularLocation>
</comment>
<evidence type="ECO:0000256" key="2">
    <source>
        <dbReference type="ARBA" id="ARBA00022448"/>
    </source>
</evidence>
<sequence>MTYIYLIVAVAFEVVATTALKETNGFTRLLPSLVTVAGYAAAFYFLSLVLRTVPVGVVYALWCGAGIVFITAIAWVWFRQALDLPALLGIGLIMAGVVVINLFSKSVVH</sequence>
<protein>
    <submittedName>
        <fullName evidence="10">Small multidrug resistance pump</fullName>
    </submittedName>
</protein>
<feature type="transmembrane region" description="Helical" evidence="9">
    <location>
        <begin position="32"/>
        <end position="50"/>
    </location>
</feature>
<keyword evidence="5 9" id="KW-1133">Transmembrane helix</keyword>
<dbReference type="InterPro" id="IPR037185">
    <property type="entry name" value="EmrE-like"/>
</dbReference>
<dbReference type="EMBL" id="JACHOT010000001">
    <property type="protein sequence ID" value="MBB4649111.1"/>
    <property type="molecule type" value="Genomic_DNA"/>
</dbReference>
<organism evidence="10 11">
    <name type="scientific">Aminobacter niigataensis</name>
    <dbReference type="NCBI Taxonomy" id="83265"/>
    <lineage>
        <taxon>Bacteria</taxon>
        <taxon>Pseudomonadati</taxon>
        <taxon>Pseudomonadota</taxon>
        <taxon>Alphaproteobacteria</taxon>
        <taxon>Hyphomicrobiales</taxon>
        <taxon>Phyllobacteriaceae</taxon>
        <taxon>Aminobacter</taxon>
    </lineage>
</organism>
<dbReference type="Gene3D" id="1.10.3730.20">
    <property type="match status" value="1"/>
</dbReference>
<dbReference type="InterPro" id="IPR000390">
    <property type="entry name" value="Small_drug/metabolite_transptr"/>
</dbReference>
<feature type="transmembrane region" description="Helical" evidence="9">
    <location>
        <begin position="84"/>
        <end position="103"/>
    </location>
</feature>
<dbReference type="SUPFAM" id="SSF103481">
    <property type="entry name" value="Multidrug resistance efflux transporter EmrE"/>
    <property type="match status" value="1"/>
</dbReference>
<name>A0ABR6KZ79_9HYPH</name>
<keyword evidence="2" id="KW-0813">Transport</keyword>
<feature type="transmembrane region" description="Helical" evidence="9">
    <location>
        <begin position="57"/>
        <end position="78"/>
    </location>
</feature>